<keyword evidence="2" id="KW-1185">Reference proteome</keyword>
<evidence type="ECO:0000313" key="1">
    <source>
        <dbReference type="EMBL" id="GGP19793.1"/>
    </source>
</evidence>
<comment type="caution">
    <text evidence="1">The sequence shown here is derived from an EMBL/GenBank/DDBJ whole genome shotgun (WGS) entry which is preliminary data.</text>
</comment>
<sequence length="56" mass="6209">MRWTDPGDSSVSARLRELVRNGDVNGIDPVIDENGEVVGLKVRRGVHSEVHGDWEP</sequence>
<reference evidence="1" key="1">
    <citation type="journal article" date="2014" name="Int. J. Syst. Evol. Microbiol.">
        <title>Complete genome sequence of Corynebacterium casei LMG S-19264T (=DSM 44701T), isolated from a smear-ripened cheese.</title>
        <authorList>
            <consortium name="US DOE Joint Genome Institute (JGI-PGF)"/>
            <person name="Walter F."/>
            <person name="Albersmeier A."/>
            <person name="Kalinowski J."/>
            <person name="Ruckert C."/>
        </authorList>
    </citation>
    <scope>NUCLEOTIDE SEQUENCE</scope>
    <source>
        <strain evidence="1">JCM 10088</strain>
    </source>
</reference>
<proteinExistence type="predicted"/>
<dbReference type="AlphaFoldDB" id="A0A830GSM0"/>
<name>A0A830GSM0_9CREN</name>
<reference evidence="1" key="2">
    <citation type="submission" date="2020-09" db="EMBL/GenBank/DDBJ databases">
        <authorList>
            <person name="Sun Q."/>
            <person name="Ohkuma M."/>
        </authorList>
    </citation>
    <scope>NUCLEOTIDE SEQUENCE</scope>
    <source>
        <strain evidence="1">JCM 10088</strain>
    </source>
</reference>
<gene>
    <name evidence="1" type="ORF">GCM10007981_04910</name>
</gene>
<evidence type="ECO:0000313" key="2">
    <source>
        <dbReference type="Proteomes" id="UP000610960"/>
    </source>
</evidence>
<dbReference type="Proteomes" id="UP000610960">
    <property type="component" value="Unassembled WGS sequence"/>
</dbReference>
<accession>A0A830GSM0</accession>
<protein>
    <submittedName>
        <fullName evidence="1">Uncharacterized protein</fullName>
    </submittedName>
</protein>
<dbReference type="EMBL" id="BMNL01000001">
    <property type="protein sequence ID" value="GGP19793.1"/>
    <property type="molecule type" value="Genomic_DNA"/>
</dbReference>
<organism evidence="1 2">
    <name type="scientific">Thermocladium modestius</name>
    <dbReference type="NCBI Taxonomy" id="62609"/>
    <lineage>
        <taxon>Archaea</taxon>
        <taxon>Thermoproteota</taxon>
        <taxon>Thermoprotei</taxon>
        <taxon>Thermoproteales</taxon>
        <taxon>Thermoproteaceae</taxon>
        <taxon>Thermocladium</taxon>
    </lineage>
</organism>